<keyword evidence="2" id="KW-0812">Transmembrane</keyword>
<keyword evidence="2" id="KW-0472">Membrane</keyword>
<dbReference type="STRING" id="589382.SAMN04489721_2889"/>
<dbReference type="OrthoDB" id="5123379at2"/>
<dbReference type="Proteomes" id="UP000893823">
    <property type="component" value="Unassembled WGS sequence"/>
</dbReference>
<gene>
    <name evidence="3" type="ORF">BCL57_000955</name>
    <name evidence="4" type="ORF">SAMN04489721_2889</name>
</gene>
<reference evidence="3" key="3">
    <citation type="submission" date="2022-06" db="EMBL/GenBank/DDBJ databases">
        <title>Genomic Encyclopedia of Type Strains, Phase III (KMG-III): the genomes of soil and plant-associated and newly described type strains.</title>
        <authorList>
            <person name="Whitman W."/>
        </authorList>
    </citation>
    <scope>NUCLEOTIDE SEQUENCE</scope>
    <source>
        <strain evidence="3">CPCC 202695</strain>
    </source>
</reference>
<feature type="transmembrane region" description="Helical" evidence="2">
    <location>
        <begin position="125"/>
        <end position="146"/>
    </location>
</feature>
<organism evidence="4 5">
    <name type="scientific">Agromyces flavus</name>
    <dbReference type="NCBI Taxonomy" id="589382"/>
    <lineage>
        <taxon>Bacteria</taxon>
        <taxon>Bacillati</taxon>
        <taxon>Actinomycetota</taxon>
        <taxon>Actinomycetes</taxon>
        <taxon>Micrococcales</taxon>
        <taxon>Microbacteriaceae</taxon>
        <taxon>Agromyces</taxon>
    </lineage>
</organism>
<sequence>MSLSRKRRKELKRLRSSAEDLWGDQQDVLDHASKVAREARRQLGFLTQEEVVPRVRSGYESYVRPNVDRARGFARGAGDSVERTLGSAVGSLLSIGDIANDTRVRRALQRVSPRSVVVEKKGPGVGTYLAIGAGIVAAAGVAYAVWQTFRADDELWVADDEPSTAASSSGSANGSPTPVI</sequence>
<evidence type="ECO:0008006" key="7">
    <source>
        <dbReference type="Google" id="ProtNLM"/>
    </source>
</evidence>
<feature type="region of interest" description="Disordered" evidence="1">
    <location>
        <begin position="160"/>
        <end position="180"/>
    </location>
</feature>
<evidence type="ECO:0000256" key="2">
    <source>
        <dbReference type="SAM" id="Phobius"/>
    </source>
</evidence>
<dbReference type="Proteomes" id="UP000199482">
    <property type="component" value="Chromosome I"/>
</dbReference>
<reference evidence="5" key="2">
    <citation type="submission" date="2016-10" db="EMBL/GenBank/DDBJ databases">
        <authorList>
            <person name="Varghese N."/>
            <person name="Submissions S."/>
        </authorList>
    </citation>
    <scope>NUCLEOTIDE SEQUENCE [LARGE SCALE GENOMIC DNA]</scope>
    <source>
        <strain evidence="5">CPCC 202695</strain>
    </source>
</reference>
<accession>A0A1H1YUE7</accession>
<evidence type="ECO:0000313" key="5">
    <source>
        <dbReference type="Proteomes" id="UP000199482"/>
    </source>
</evidence>
<evidence type="ECO:0000313" key="4">
    <source>
        <dbReference type="EMBL" id="SDT25000.1"/>
    </source>
</evidence>
<dbReference type="EMBL" id="LT629755">
    <property type="protein sequence ID" value="SDT25000.1"/>
    <property type="molecule type" value="Genomic_DNA"/>
</dbReference>
<evidence type="ECO:0000313" key="3">
    <source>
        <dbReference type="EMBL" id="MCP2366813.1"/>
    </source>
</evidence>
<feature type="compositionally biased region" description="Low complexity" evidence="1">
    <location>
        <begin position="163"/>
        <end position="180"/>
    </location>
</feature>
<dbReference type="RefSeq" id="WP_092676443.1">
    <property type="nucleotide sequence ID" value="NZ_BMDN01000001.1"/>
</dbReference>
<protein>
    <recommendedName>
        <fullName evidence="7">DNA helicase</fullName>
    </recommendedName>
</protein>
<evidence type="ECO:0000313" key="6">
    <source>
        <dbReference type="Proteomes" id="UP000893823"/>
    </source>
</evidence>
<proteinExistence type="predicted"/>
<dbReference type="EMBL" id="SODL02000001">
    <property type="protein sequence ID" value="MCP2366813.1"/>
    <property type="molecule type" value="Genomic_DNA"/>
</dbReference>
<reference evidence="4" key="1">
    <citation type="submission" date="2016-10" db="EMBL/GenBank/DDBJ databases">
        <authorList>
            <person name="de Groot N.N."/>
        </authorList>
    </citation>
    <scope>NUCLEOTIDE SEQUENCE [LARGE SCALE GENOMIC DNA]</scope>
    <source>
        <strain evidence="4">CPCC 202695</strain>
    </source>
</reference>
<dbReference type="AlphaFoldDB" id="A0A1H1YUE7"/>
<name>A0A1H1YUE7_9MICO</name>
<keyword evidence="2" id="KW-1133">Transmembrane helix</keyword>
<evidence type="ECO:0000256" key="1">
    <source>
        <dbReference type="SAM" id="MobiDB-lite"/>
    </source>
</evidence>
<keyword evidence="6" id="KW-1185">Reference proteome</keyword>